<keyword evidence="5" id="KW-1185">Reference proteome</keyword>
<keyword evidence="3" id="KW-0859">Xylose metabolism</keyword>
<name>A0A937FHJ0_9CLOT</name>
<dbReference type="InterPro" id="IPR043129">
    <property type="entry name" value="ATPase_NBD"/>
</dbReference>
<protein>
    <submittedName>
        <fullName evidence="4">ROK family protein</fullName>
    </submittedName>
</protein>
<dbReference type="Proteomes" id="UP000623681">
    <property type="component" value="Unassembled WGS sequence"/>
</dbReference>
<dbReference type="Gene3D" id="1.10.10.10">
    <property type="entry name" value="Winged helix-like DNA-binding domain superfamily/Winged helix DNA-binding domain"/>
    <property type="match status" value="1"/>
</dbReference>
<keyword evidence="3" id="KW-0119">Carbohydrate metabolism</keyword>
<dbReference type="InterPro" id="IPR000600">
    <property type="entry name" value="ROK"/>
</dbReference>
<evidence type="ECO:0000256" key="1">
    <source>
        <dbReference type="ARBA" id="ARBA00002486"/>
    </source>
</evidence>
<sequence>MLQISNNTIRVKQINTQLVKNALKASSYGTKTTIAKATGLSIATCGNILNELLEKGEVLEIDLEESNGGRPARRFIYNADYAYIACMYLRTEGKENSINYVITNLLGENIQEEKIIVKSINFELIDTTIEELIMRYENIMALGIGVPGVVHDGHIGVCDISDLVNFPLGEKLKEKYQVEVIIENDMNFTAFGFYEKQENDEDKTLVYALFPKDNLPGAGIIIDGHMFKGNTKFAGELSFLPFDMKREEQLIKLNNNRDFLKIVVKSITSIIAIINPETIVLSGDLFKGNELDDIYKECTKIIPKEHMANIFIKEDIHEDYMNGIVSITLESLNYNIKLIERKL</sequence>
<comment type="function">
    <text evidence="1">Transcriptional repressor of xylose-utilizing enzymes.</text>
</comment>
<evidence type="ECO:0000313" key="4">
    <source>
        <dbReference type="EMBL" id="MBL4931651.1"/>
    </source>
</evidence>
<dbReference type="PANTHER" id="PTHR18964:SF149">
    <property type="entry name" value="BIFUNCTIONAL UDP-N-ACETYLGLUCOSAMINE 2-EPIMERASE_N-ACETYLMANNOSAMINE KINASE"/>
    <property type="match status" value="1"/>
</dbReference>
<accession>A0A937FHJ0</accession>
<dbReference type="InterPro" id="IPR036388">
    <property type="entry name" value="WH-like_DNA-bd_sf"/>
</dbReference>
<dbReference type="Gene3D" id="3.30.420.40">
    <property type="match status" value="2"/>
</dbReference>
<reference evidence="4" key="1">
    <citation type="submission" date="2021-01" db="EMBL/GenBank/DDBJ databases">
        <title>Genome public.</title>
        <authorList>
            <person name="Liu C."/>
            <person name="Sun Q."/>
        </authorList>
    </citation>
    <scope>NUCLEOTIDE SEQUENCE</scope>
    <source>
        <strain evidence="4">YIM B02565</strain>
    </source>
</reference>
<dbReference type="RefSeq" id="WP_202767039.1">
    <property type="nucleotide sequence ID" value="NZ_JAESWA010000022.1"/>
</dbReference>
<proteinExistence type="inferred from homology"/>
<dbReference type="CDD" id="cd23763">
    <property type="entry name" value="ASKHA_ATPase_ROK"/>
    <property type="match status" value="1"/>
</dbReference>
<dbReference type="AlphaFoldDB" id="A0A937FHJ0"/>
<dbReference type="SUPFAM" id="SSF53067">
    <property type="entry name" value="Actin-like ATPase domain"/>
    <property type="match status" value="1"/>
</dbReference>
<comment type="similarity">
    <text evidence="2">Belongs to the ROK (NagC/XylR) family.</text>
</comment>
<evidence type="ECO:0000256" key="2">
    <source>
        <dbReference type="ARBA" id="ARBA00006479"/>
    </source>
</evidence>
<organism evidence="4 5">
    <name type="scientific">Clostridium paridis</name>
    <dbReference type="NCBI Taxonomy" id="2803863"/>
    <lineage>
        <taxon>Bacteria</taxon>
        <taxon>Bacillati</taxon>
        <taxon>Bacillota</taxon>
        <taxon>Clostridia</taxon>
        <taxon>Eubacteriales</taxon>
        <taxon>Clostridiaceae</taxon>
        <taxon>Clostridium</taxon>
    </lineage>
</organism>
<dbReference type="PANTHER" id="PTHR18964">
    <property type="entry name" value="ROK (REPRESSOR, ORF, KINASE) FAMILY"/>
    <property type="match status" value="1"/>
</dbReference>
<dbReference type="InterPro" id="IPR036390">
    <property type="entry name" value="WH_DNA-bd_sf"/>
</dbReference>
<gene>
    <name evidence="4" type="ORF">JK634_07535</name>
</gene>
<dbReference type="SUPFAM" id="SSF46785">
    <property type="entry name" value="Winged helix' DNA-binding domain"/>
    <property type="match status" value="1"/>
</dbReference>
<dbReference type="EMBL" id="JAESWA010000022">
    <property type="protein sequence ID" value="MBL4931651.1"/>
    <property type="molecule type" value="Genomic_DNA"/>
</dbReference>
<comment type="caution">
    <text evidence="4">The sequence shown here is derived from an EMBL/GenBank/DDBJ whole genome shotgun (WGS) entry which is preliminary data.</text>
</comment>
<evidence type="ECO:0000313" key="5">
    <source>
        <dbReference type="Proteomes" id="UP000623681"/>
    </source>
</evidence>
<dbReference type="GO" id="GO:0042732">
    <property type="term" value="P:D-xylose metabolic process"/>
    <property type="evidence" value="ECO:0007669"/>
    <property type="project" value="UniProtKB-KW"/>
</dbReference>
<dbReference type="Pfam" id="PF00480">
    <property type="entry name" value="ROK"/>
    <property type="match status" value="1"/>
</dbReference>
<evidence type="ECO:0000256" key="3">
    <source>
        <dbReference type="ARBA" id="ARBA00022629"/>
    </source>
</evidence>